<evidence type="ECO:0000313" key="7">
    <source>
        <dbReference type="EMBL" id="HHI96803.1"/>
    </source>
</evidence>
<dbReference type="GO" id="GO:0005886">
    <property type="term" value="C:plasma membrane"/>
    <property type="evidence" value="ECO:0007669"/>
    <property type="project" value="UniProtKB-SubCell"/>
</dbReference>
<dbReference type="InterPro" id="IPR037294">
    <property type="entry name" value="ABC_BtuC-like"/>
</dbReference>
<keyword evidence="4 6" id="KW-1133">Transmembrane helix</keyword>
<dbReference type="InterPro" id="IPR001851">
    <property type="entry name" value="ABC_transp_permease"/>
</dbReference>
<comment type="caution">
    <text evidence="7">The sequence shown here is derived from an EMBL/GenBank/DDBJ whole genome shotgun (WGS) entry which is preliminary data.</text>
</comment>
<dbReference type="Gene3D" id="1.10.3470.10">
    <property type="entry name" value="ABC transporter involved in vitamin B12 uptake, BtuC"/>
    <property type="match status" value="1"/>
</dbReference>
<feature type="transmembrane region" description="Helical" evidence="6">
    <location>
        <begin position="202"/>
        <end position="222"/>
    </location>
</feature>
<name>A0A7V5NZ97_9BACT</name>
<dbReference type="Proteomes" id="UP000886101">
    <property type="component" value="Unassembled WGS sequence"/>
</dbReference>
<feature type="transmembrane region" description="Helical" evidence="6">
    <location>
        <begin position="277"/>
        <end position="298"/>
    </location>
</feature>
<dbReference type="GO" id="GO:0015658">
    <property type="term" value="F:branched-chain amino acid transmembrane transporter activity"/>
    <property type="evidence" value="ECO:0007669"/>
    <property type="project" value="InterPro"/>
</dbReference>
<evidence type="ECO:0000256" key="1">
    <source>
        <dbReference type="ARBA" id="ARBA00004651"/>
    </source>
</evidence>
<feature type="transmembrane region" description="Helical" evidence="6">
    <location>
        <begin position="105"/>
        <end position="122"/>
    </location>
</feature>
<proteinExistence type="predicted"/>
<keyword evidence="3 6" id="KW-0812">Transmembrane</keyword>
<organism evidence="7">
    <name type="scientific">Thermodesulfatator atlanticus</name>
    <dbReference type="NCBI Taxonomy" id="501497"/>
    <lineage>
        <taxon>Bacteria</taxon>
        <taxon>Pseudomonadati</taxon>
        <taxon>Thermodesulfobacteriota</taxon>
        <taxon>Thermodesulfobacteria</taxon>
        <taxon>Thermodesulfobacteriales</taxon>
        <taxon>Thermodesulfatatoraceae</taxon>
        <taxon>Thermodesulfatator</taxon>
    </lineage>
</organism>
<comment type="subcellular location">
    <subcellularLocation>
        <location evidence="1">Cell membrane</location>
        <topology evidence="1">Multi-pass membrane protein</topology>
    </subcellularLocation>
</comment>
<evidence type="ECO:0000256" key="6">
    <source>
        <dbReference type="SAM" id="Phobius"/>
    </source>
</evidence>
<feature type="transmembrane region" description="Helical" evidence="6">
    <location>
        <begin position="55"/>
        <end position="74"/>
    </location>
</feature>
<dbReference type="EMBL" id="DROK01000089">
    <property type="protein sequence ID" value="HHI96803.1"/>
    <property type="molecule type" value="Genomic_DNA"/>
</dbReference>
<sequence length="313" mass="33954">MKKVAILAAIIFSLPLLVSNPYYLNVLAFVGLYFLVTLGLTIFIGYAGQISLGHGAFYALGAYGSALLGFYAGLDPWGATLVTLLFTAFGAGVLGFFILRLQGHYLVMATLALNLIVYFLLIEAEEITGGVSGLPGIPPFCAGSFCFQSDLSNFYLIWGIALVIFVGVLKALGGRLGRELKAIKASEDAARALGLPVLRYKVGTFVFSAVLTALAGALYAHYLTFISPKTFDVFYSIEVVTMVLVGGMGNPWGAFWGALFLTPLPQILSSFDEYKDLIYGLILMSILIFYPQGITSWWEKTLKKTPSFSLFSR</sequence>
<feature type="transmembrane region" description="Helical" evidence="6">
    <location>
        <begin position="29"/>
        <end position="48"/>
    </location>
</feature>
<dbReference type="Pfam" id="PF02653">
    <property type="entry name" value="BPD_transp_2"/>
    <property type="match status" value="1"/>
</dbReference>
<evidence type="ECO:0000256" key="3">
    <source>
        <dbReference type="ARBA" id="ARBA00022692"/>
    </source>
</evidence>
<gene>
    <name evidence="7" type="ORF">ENJ96_03030</name>
</gene>
<evidence type="ECO:0000256" key="4">
    <source>
        <dbReference type="ARBA" id="ARBA00022989"/>
    </source>
</evidence>
<accession>A0A7V5NZ97</accession>
<dbReference type="AlphaFoldDB" id="A0A7V5NZ97"/>
<dbReference type="InterPro" id="IPR043428">
    <property type="entry name" value="LivM-like"/>
</dbReference>
<dbReference type="CDD" id="cd06581">
    <property type="entry name" value="TM_PBP1_LivM_like"/>
    <property type="match status" value="1"/>
</dbReference>
<keyword evidence="5 6" id="KW-0472">Membrane</keyword>
<keyword evidence="2" id="KW-1003">Cell membrane</keyword>
<feature type="transmembrane region" description="Helical" evidence="6">
    <location>
        <begin position="242"/>
        <end position="265"/>
    </location>
</feature>
<feature type="transmembrane region" description="Helical" evidence="6">
    <location>
        <begin position="154"/>
        <end position="172"/>
    </location>
</feature>
<feature type="transmembrane region" description="Helical" evidence="6">
    <location>
        <begin position="80"/>
        <end position="98"/>
    </location>
</feature>
<dbReference type="PANTHER" id="PTHR30482:SF18">
    <property type="entry name" value="BRANCHED AMINO ACID TRANSPORT SYSTEM PERMEASE"/>
    <property type="match status" value="1"/>
</dbReference>
<protein>
    <submittedName>
        <fullName evidence="7">Branched-chain amino acid ABC transporter permease</fullName>
    </submittedName>
</protein>
<evidence type="ECO:0000256" key="5">
    <source>
        <dbReference type="ARBA" id="ARBA00023136"/>
    </source>
</evidence>
<reference evidence="7" key="1">
    <citation type="journal article" date="2020" name="mSystems">
        <title>Genome- and Community-Level Interaction Insights into Carbon Utilization and Element Cycling Functions of Hydrothermarchaeota in Hydrothermal Sediment.</title>
        <authorList>
            <person name="Zhou Z."/>
            <person name="Liu Y."/>
            <person name="Xu W."/>
            <person name="Pan J."/>
            <person name="Luo Z.H."/>
            <person name="Li M."/>
        </authorList>
    </citation>
    <scope>NUCLEOTIDE SEQUENCE [LARGE SCALE GENOMIC DNA]</scope>
    <source>
        <strain evidence="7">HyVt-533</strain>
    </source>
</reference>
<dbReference type="PANTHER" id="PTHR30482">
    <property type="entry name" value="HIGH-AFFINITY BRANCHED-CHAIN AMINO ACID TRANSPORT SYSTEM PERMEASE"/>
    <property type="match status" value="1"/>
</dbReference>
<evidence type="ECO:0000256" key="2">
    <source>
        <dbReference type="ARBA" id="ARBA00022475"/>
    </source>
</evidence>